<protein>
    <submittedName>
        <fullName evidence="3">Alpha/beta hydrolase</fullName>
    </submittedName>
</protein>
<name>A0A926I246_9FIRM</name>
<proteinExistence type="predicted"/>
<dbReference type="GO" id="GO:0016787">
    <property type="term" value="F:hydrolase activity"/>
    <property type="evidence" value="ECO:0007669"/>
    <property type="project" value="UniProtKB-KW"/>
</dbReference>
<dbReference type="InterPro" id="IPR029058">
    <property type="entry name" value="AB_hydrolase_fold"/>
</dbReference>
<dbReference type="SUPFAM" id="SSF53474">
    <property type="entry name" value="alpha/beta-Hydrolases"/>
    <property type="match status" value="1"/>
</dbReference>
<evidence type="ECO:0000259" key="2">
    <source>
        <dbReference type="Pfam" id="PF00561"/>
    </source>
</evidence>
<dbReference type="InterPro" id="IPR000073">
    <property type="entry name" value="AB_hydrolase_1"/>
</dbReference>
<dbReference type="AlphaFoldDB" id="A0A926I246"/>
<dbReference type="EMBL" id="JACRSQ010000011">
    <property type="protein sequence ID" value="MBC8543666.1"/>
    <property type="molecule type" value="Genomic_DNA"/>
</dbReference>
<dbReference type="InterPro" id="IPR050266">
    <property type="entry name" value="AB_hydrolase_sf"/>
</dbReference>
<feature type="domain" description="AB hydrolase-1" evidence="2">
    <location>
        <begin position="24"/>
        <end position="255"/>
    </location>
</feature>
<gene>
    <name evidence="3" type="ORF">H8730_08925</name>
</gene>
<evidence type="ECO:0000313" key="3">
    <source>
        <dbReference type="EMBL" id="MBC8543666.1"/>
    </source>
</evidence>
<keyword evidence="1 3" id="KW-0378">Hydrolase</keyword>
<dbReference type="PANTHER" id="PTHR43798">
    <property type="entry name" value="MONOACYLGLYCEROL LIPASE"/>
    <property type="match status" value="1"/>
</dbReference>
<sequence>MYYVTVDHRVKIAVYDLNPTCKKTVVMVHGWPLSAAMYEYQTRVLADRGYRVVTMDLRGFGRSDAPACGYEYDRLSDDVFQVIQALRLSRFVLVGFSMGGAIVLRYMRRHQGFGVCRLALLGAAAPRYTCCPGFPYGVPRSTVESLIALSQTDRPQQAQDFSRQLLACPHSDAIKDWFRDLALEASGIGTVKTAYALRDEDGCADLEWAKVPTGIFHGKKDQIVPYELGLVQKACIPGAQLFTFENSGHGIFYDELERFNRVFMGFLED</sequence>
<accession>A0A926I246</accession>
<dbReference type="InterPro" id="IPR000639">
    <property type="entry name" value="Epox_hydrolase-like"/>
</dbReference>
<dbReference type="RefSeq" id="WP_177717955.1">
    <property type="nucleotide sequence ID" value="NZ_JACRSQ010000011.1"/>
</dbReference>
<dbReference type="PRINTS" id="PR00111">
    <property type="entry name" value="ABHYDROLASE"/>
</dbReference>
<evidence type="ECO:0000313" key="4">
    <source>
        <dbReference type="Proteomes" id="UP000657006"/>
    </source>
</evidence>
<keyword evidence="4" id="KW-1185">Reference proteome</keyword>
<reference evidence="3" key="1">
    <citation type="submission" date="2020-08" db="EMBL/GenBank/DDBJ databases">
        <title>Genome public.</title>
        <authorList>
            <person name="Liu C."/>
            <person name="Sun Q."/>
        </authorList>
    </citation>
    <scope>NUCLEOTIDE SEQUENCE</scope>
    <source>
        <strain evidence="3">NSJ-32</strain>
    </source>
</reference>
<dbReference type="PANTHER" id="PTHR43798:SF31">
    <property type="entry name" value="AB HYDROLASE SUPERFAMILY PROTEIN YCLE"/>
    <property type="match status" value="1"/>
</dbReference>
<dbReference type="Gene3D" id="3.40.50.1820">
    <property type="entry name" value="alpha/beta hydrolase"/>
    <property type="match status" value="1"/>
</dbReference>
<dbReference type="GO" id="GO:0016020">
    <property type="term" value="C:membrane"/>
    <property type="evidence" value="ECO:0007669"/>
    <property type="project" value="TreeGrafter"/>
</dbReference>
<dbReference type="Proteomes" id="UP000657006">
    <property type="component" value="Unassembled WGS sequence"/>
</dbReference>
<dbReference type="PRINTS" id="PR00412">
    <property type="entry name" value="EPOXHYDRLASE"/>
</dbReference>
<organism evidence="3 4">
    <name type="scientific">Bianquea renquensis</name>
    <dbReference type="NCBI Taxonomy" id="2763661"/>
    <lineage>
        <taxon>Bacteria</taxon>
        <taxon>Bacillati</taxon>
        <taxon>Bacillota</taxon>
        <taxon>Clostridia</taxon>
        <taxon>Eubacteriales</taxon>
        <taxon>Bianqueaceae</taxon>
        <taxon>Bianquea</taxon>
    </lineage>
</organism>
<dbReference type="Pfam" id="PF00561">
    <property type="entry name" value="Abhydrolase_1"/>
    <property type="match status" value="1"/>
</dbReference>
<comment type="caution">
    <text evidence="3">The sequence shown here is derived from an EMBL/GenBank/DDBJ whole genome shotgun (WGS) entry which is preliminary data.</text>
</comment>
<evidence type="ECO:0000256" key="1">
    <source>
        <dbReference type="ARBA" id="ARBA00022801"/>
    </source>
</evidence>